<evidence type="ECO:0000313" key="3">
    <source>
        <dbReference type="Proteomes" id="UP001300745"/>
    </source>
</evidence>
<dbReference type="RefSeq" id="WP_266000337.1">
    <property type="nucleotide sequence ID" value="NZ_JAPJDN010000040.1"/>
</dbReference>
<organism evidence="2 3">
    <name type="scientific">Mycobacterium pinniadriaticum</name>
    <dbReference type="NCBI Taxonomy" id="2994102"/>
    <lineage>
        <taxon>Bacteria</taxon>
        <taxon>Bacillati</taxon>
        <taxon>Actinomycetota</taxon>
        <taxon>Actinomycetes</taxon>
        <taxon>Mycobacteriales</taxon>
        <taxon>Mycobacteriaceae</taxon>
        <taxon>Mycobacterium</taxon>
    </lineage>
</organism>
<dbReference type="EMBL" id="JAPJDO010000040">
    <property type="protein sequence ID" value="MCX2940450.1"/>
    <property type="molecule type" value="Genomic_DNA"/>
</dbReference>
<evidence type="ECO:0000256" key="1">
    <source>
        <dbReference type="SAM" id="Phobius"/>
    </source>
</evidence>
<sequence>MSDSDRSAVLNAAVAYEVTTYRCRVESQTPFQAVLVYGNDPNHVVWALLSIFTCGLLVIGWIIAAATQRETRRTLSVDPYGQVIRL</sequence>
<name>A0ABT3SNM3_9MYCO</name>
<dbReference type="Proteomes" id="UP001300745">
    <property type="component" value="Unassembled WGS sequence"/>
</dbReference>
<keyword evidence="1" id="KW-1133">Transmembrane helix</keyword>
<keyword evidence="3" id="KW-1185">Reference proteome</keyword>
<accession>A0ABT3SNM3</accession>
<evidence type="ECO:0000313" key="2">
    <source>
        <dbReference type="EMBL" id="MCX2940450.1"/>
    </source>
</evidence>
<keyword evidence="1" id="KW-0472">Membrane</keyword>
<feature type="transmembrane region" description="Helical" evidence="1">
    <location>
        <begin position="44"/>
        <end position="66"/>
    </location>
</feature>
<reference evidence="2 3" key="1">
    <citation type="submission" date="2022-11" db="EMBL/GenBank/DDBJ databases">
        <title>Mycobacterium sp. nov.</title>
        <authorList>
            <person name="Papic B."/>
            <person name="Spicic S."/>
            <person name="Duvnjak S."/>
        </authorList>
    </citation>
    <scope>NUCLEOTIDE SEQUENCE [LARGE SCALE GENOMIC DNA]</scope>
    <source>
        <strain evidence="2 3">CVI_P4</strain>
    </source>
</reference>
<protein>
    <submittedName>
        <fullName evidence="2">Uncharacterized protein</fullName>
    </submittedName>
</protein>
<comment type="caution">
    <text evidence="2">The sequence shown here is derived from an EMBL/GenBank/DDBJ whole genome shotgun (WGS) entry which is preliminary data.</text>
</comment>
<proteinExistence type="predicted"/>
<keyword evidence="1" id="KW-0812">Transmembrane</keyword>
<gene>
    <name evidence="2" type="ORF">ORI27_27530</name>
</gene>